<evidence type="ECO:0000313" key="2">
    <source>
        <dbReference type="EMBL" id="MED6281881.1"/>
    </source>
</evidence>
<organism evidence="2 3">
    <name type="scientific">Characodon lateralis</name>
    <dbReference type="NCBI Taxonomy" id="208331"/>
    <lineage>
        <taxon>Eukaryota</taxon>
        <taxon>Metazoa</taxon>
        <taxon>Chordata</taxon>
        <taxon>Craniata</taxon>
        <taxon>Vertebrata</taxon>
        <taxon>Euteleostomi</taxon>
        <taxon>Actinopterygii</taxon>
        <taxon>Neopterygii</taxon>
        <taxon>Teleostei</taxon>
        <taxon>Neoteleostei</taxon>
        <taxon>Acanthomorphata</taxon>
        <taxon>Ovalentaria</taxon>
        <taxon>Atherinomorphae</taxon>
        <taxon>Cyprinodontiformes</taxon>
        <taxon>Goodeidae</taxon>
        <taxon>Characodon</taxon>
    </lineage>
</organism>
<protein>
    <submittedName>
        <fullName evidence="2">Uncharacterized protein</fullName>
    </submittedName>
</protein>
<comment type="caution">
    <text evidence="2">The sequence shown here is derived from an EMBL/GenBank/DDBJ whole genome shotgun (WGS) entry which is preliminary data.</text>
</comment>
<proteinExistence type="predicted"/>
<evidence type="ECO:0000313" key="3">
    <source>
        <dbReference type="Proteomes" id="UP001352852"/>
    </source>
</evidence>
<dbReference type="EMBL" id="JAHUTJ010044167">
    <property type="protein sequence ID" value="MED6281881.1"/>
    <property type="molecule type" value="Genomic_DNA"/>
</dbReference>
<evidence type="ECO:0000256" key="1">
    <source>
        <dbReference type="SAM" id="MobiDB-lite"/>
    </source>
</evidence>
<accession>A0ABU7E538</accession>
<reference evidence="2 3" key="1">
    <citation type="submission" date="2021-06" db="EMBL/GenBank/DDBJ databases">
        <authorList>
            <person name="Palmer J.M."/>
        </authorList>
    </citation>
    <scope>NUCLEOTIDE SEQUENCE [LARGE SCALE GENOMIC DNA]</scope>
    <source>
        <strain evidence="2 3">CL_MEX2019</strain>
        <tissue evidence="2">Muscle</tissue>
    </source>
</reference>
<keyword evidence="3" id="KW-1185">Reference proteome</keyword>
<feature type="region of interest" description="Disordered" evidence="1">
    <location>
        <begin position="66"/>
        <end position="98"/>
    </location>
</feature>
<sequence length="98" mass="10758">FSRSEEEIHFSTHQCVQCATWNAKMTTDTLAQTADFGVTTFTPCKADFKDFVRYVAFMESQGAHRAGMAKESQASLRGEVQGRTAQGDGPVGRPWGHG</sequence>
<gene>
    <name evidence="2" type="ORF">CHARACLAT_026396</name>
</gene>
<feature type="non-terminal residue" evidence="2">
    <location>
        <position position="1"/>
    </location>
</feature>
<dbReference type="Proteomes" id="UP001352852">
    <property type="component" value="Unassembled WGS sequence"/>
</dbReference>
<name>A0ABU7E538_9TELE</name>